<dbReference type="InterPro" id="IPR036291">
    <property type="entry name" value="NAD(P)-bd_dom_sf"/>
</dbReference>
<dbReference type="Gene3D" id="3.40.50.720">
    <property type="entry name" value="NAD(P)-binding Rossmann-like Domain"/>
    <property type="match status" value="1"/>
</dbReference>
<dbReference type="AlphaFoldDB" id="A0A517MS53"/>
<dbReference type="InterPro" id="IPR002225">
    <property type="entry name" value="3Beta_OHSteriod_DH/Estase"/>
</dbReference>
<dbReference type="Proteomes" id="UP000319852">
    <property type="component" value="Chromosome"/>
</dbReference>
<dbReference type="PANTHER" id="PTHR43245:SF51">
    <property type="entry name" value="SHORT CHAIN DEHYDROGENASE_REDUCTASE FAMILY 42E, MEMBER 2"/>
    <property type="match status" value="1"/>
</dbReference>
<dbReference type="SUPFAM" id="SSF51735">
    <property type="entry name" value="NAD(P)-binding Rossmann-fold domains"/>
    <property type="match status" value="1"/>
</dbReference>
<dbReference type="KEGG" id="amob:HG15A2_09780"/>
<evidence type="ECO:0000313" key="4">
    <source>
        <dbReference type="EMBL" id="QDS97713.1"/>
    </source>
</evidence>
<reference evidence="4 5" key="1">
    <citation type="submission" date="2019-02" db="EMBL/GenBank/DDBJ databases">
        <title>Deep-cultivation of Planctomycetes and their phenomic and genomic characterization uncovers novel biology.</title>
        <authorList>
            <person name="Wiegand S."/>
            <person name="Jogler M."/>
            <person name="Boedeker C."/>
            <person name="Pinto D."/>
            <person name="Vollmers J."/>
            <person name="Rivas-Marin E."/>
            <person name="Kohn T."/>
            <person name="Peeters S.H."/>
            <person name="Heuer A."/>
            <person name="Rast P."/>
            <person name="Oberbeckmann S."/>
            <person name="Bunk B."/>
            <person name="Jeske O."/>
            <person name="Meyerdierks A."/>
            <person name="Storesund J.E."/>
            <person name="Kallscheuer N."/>
            <person name="Luecker S."/>
            <person name="Lage O.M."/>
            <person name="Pohl T."/>
            <person name="Merkel B.J."/>
            <person name="Hornburger P."/>
            <person name="Mueller R.-W."/>
            <person name="Bruemmer F."/>
            <person name="Labrenz M."/>
            <person name="Spormann A.M."/>
            <person name="Op den Camp H."/>
            <person name="Overmann J."/>
            <person name="Amann R."/>
            <person name="Jetten M.S.M."/>
            <person name="Mascher T."/>
            <person name="Medema M.H."/>
            <person name="Devos D.P."/>
            <person name="Kaster A.-K."/>
            <person name="Ovreas L."/>
            <person name="Rohde M."/>
            <person name="Galperin M.Y."/>
            <person name="Jogler C."/>
        </authorList>
    </citation>
    <scope>NUCLEOTIDE SEQUENCE [LARGE SCALE GENOMIC DNA]</scope>
    <source>
        <strain evidence="4 5">HG15A2</strain>
    </source>
</reference>
<dbReference type="RefSeq" id="WP_145058312.1">
    <property type="nucleotide sequence ID" value="NZ_CP036263.1"/>
</dbReference>
<keyword evidence="4" id="KW-0413">Isomerase</keyword>
<dbReference type="PANTHER" id="PTHR43245">
    <property type="entry name" value="BIFUNCTIONAL POLYMYXIN RESISTANCE PROTEIN ARNA"/>
    <property type="match status" value="1"/>
</dbReference>
<evidence type="ECO:0000313" key="5">
    <source>
        <dbReference type="Proteomes" id="UP000319852"/>
    </source>
</evidence>
<dbReference type="GO" id="GO:0016616">
    <property type="term" value="F:oxidoreductase activity, acting on the CH-OH group of donors, NAD or NADP as acceptor"/>
    <property type="evidence" value="ECO:0007669"/>
    <property type="project" value="InterPro"/>
</dbReference>
<dbReference type="OrthoDB" id="9811743at2"/>
<dbReference type="GO" id="GO:0006694">
    <property type="term" value="P:steroid biosynthetic process"/>
    <property type="evidence" value="ECO:0007669"/>
    <property type="project" value="InterPro"/>
</dbReference>
<accession>A0A517MS53</accession>
<dbReference type="GO" id="GO:0016853">
    <property type="term" value="F:isomerase activity"/>
    <property type="evidence" value="ECO:0007669"/>
    <property type="project" value="UniProtKB-KW"/>
</dbReference>
<feature type="domain" description="3-beta hydroxysteroid dehydrogenase/isomerase" evidence="3">
    <location>
        <begin position="4"/>
        <end position="244"/>
    </location>
</feature>
<keyword evidence="2" id="KW-0560">Oxidoreductase</keyword>
<proteinExistence type="inferred from homology"/>
<evidence type="ECO:0000256" key="2">
    <source>
        <dbReference type="ARBA" id="ARBA00023002"/>
    </source>
</evidence>
<protein>
    <submittedName>
        <fullName evidence="4">3 beta-hydroxysteroid dehydrogenase/Delta 5--&gt;4-isomerase</fullName>
    </submittedName>
</protein>
<name>A0A517MS53_9BACT</name>
<evidence type="ECO:0000259" key="3">
    <source>
        <dbReference type="Pfam" id="PF01073"/>
    </source>
</evidence>
<organism evidence="4 5">
    <name type="scientific">Adhaeretor mobilis</name>
    <dbReference type="NCBI Taxonomy" id="1930276"/>
    <lineage>
        <taxon>Bacteria</taxon>
        <taxon>Pseudomonadati</taxon>
        <taxon>Planctomycetota</taxon>
        <taxon>Planctomycetia</taxon>
        <taxon>Pirellulales</taxon>
        <taxon>Lacipirellulaceae</taxon>
        <taxon>Adhaeretor</taxon>
    </lineage>
</organism>
<comment type="similarity">
    <text evidence="1">Belongs to the 3-beta-HSD family.</text>
</comment>
<sequence>MHALVTGGGGFLGRYIVEQLIERGDQVRSFGRGEYPELSEAGIEVVRGDIANEIAVADACAGIDCVFHVAALPGVSMRAKPYYDVNLSGTLNVVAACREHDVSRLVYTSSPSVVFAGEDQAGIDETAPLALDWLREHRSYYSHSKALAEEHVTNASGEHLRTCALRPHLIWGPRDGHLVPRLLDRARKGRLRRVGSGTNLVDMIYVENAAEAHLLAADALAQEDSPAAGKAYFLSQGEPVNCWGWIDEILGLAGLGPVERPISLPAAWRIGHVLESLYKTLQLSGEPPMTRFVAAQLAKSHWYDISAARRDLGYSPQVTTEEGMRRLGEWIQALETQ</sequence>
<dbReference type="Pfam" id="PF01073">
    <property type="entry name" value="3Beta_HSD"/>
    <property type="match status" value="1"/>
</dbReference>
<dbReference type="EMBL" id="CP036263">
    <property type="protein sequence ID" value="QDS97713.1"/>
    <property type="molecule type" value="Genomic_DNA"/>
</dbReference>
<dbReference type="InterPro" id="IPR050177">
    <property type="entry name" value="Lipid_A_modif_metabolic_enz"/>
</dbReference>
<gene>
    <name evidence="4" type="ORF">HG15A2_09780</name>
</gene>
<evidence type="ECO:0000256" key="1">
    <source>
        <dbReference type="ARBA" id="ARBA00009219"/>
    </source>
</evidence>
<keyword evidence="5" id="KW-1185">Reference proteome</keyword>